<dbReference type="EMBL" id="LJNI01000071">
    <property type="protein sequence ID" value="KPJ72501.1"/>
    <property type="molecule type" value="Genomic_DNA"/>
</dbReference>
<proteinExistence type="predicted"/>
<protein>
    <recommendedName>
        <fullName evidence="4">4Fe-4S ferredoxin-type domain-containing protein</fullName>
    </recommendedName>
</protein>
<comment type="caution">
    <text evidence="5">The sequence shown here is derived from an EMBL/GenBank/DDBJ whole genome shotgun (WGS) entry which is preliminary data.</text>
</comment>
<keyword evidence="2" id="KW-0408">Iron</keyword>
<evidence type="ECO:0000256" key="1">
    <source>
        <dbReference type="ARBA" id="ARBA00022723"/>
    </source>
</evidence>
<dbReference type="Proteomes" id="UP000051012">
    <property type="component" value="Unassembled WGS sequence"/>
</dbReference>
<accession>A0A0S7YCG4</accession>
<sequence length="208" mass="23173">MKQFLNRFGVGPIGFGEVPGDVTLYEIQNQFPRVVVFGYPLSASVLATIKDRPTLIYKHHYKTVNWLLDQTAYHLVRFIEEWGSQAVAIPASQVVDWKEQKGHVSHRLLAHEAGLGFIGRSGLLVHPQHGAQVRYVSVLTDVDFELSKKIDANCGTCKKCIEVCPAHAISEDGVDILRCYEKLNEFAKIRGIGQHICGVCVKVCDGKN</sequence>
<evidence type="ECO:0000313" key="5">
    <source>
        <dbReference type="EMBL" id="KPJ72501.1"/>
    </source>
</evidence>
<dbReference type="InterPro" id="IPR017896">
    <property type="entry name" value="4Fe4S_Fe-S-bd"/>
</dbReference>
<name>A0A0S7YCG4_UNCT6</name>
<reference evidence="5 6" key="1">
    <citation type="journal article" date="2015" name="Microbiome">
        <title>Genomic resolution of linkages in carbon, nitrogen, and sulfur cycling among widespread estuary sediment bacteria.</title>
        <authorList>
            <person name="Baker B.J."/>
            <person name="Lazar C.S."/>
            <person name="Teske A.P."/>
            <person name="Dick G.J."/>
        </authorList>
    </citation>
    <scope>NUCLEOTIDE SEQUENCE [LARGE SCALE GENOMIC DNA]</scope>
    <source>
        <strain evidence="5">DG_78</strain>
    </source>
</reference>
<evidence type="ECO:0000313" key="6">
    <source>
        <dbReference type="Proteomes" id="UP000051012"/>
    </source>
</evidence>
<evidence type="ECO:0000256" key="2">
    <source>
        <dbReference type="ARBA" id="ARBA00023004"/>
    </source>
</evidence>
<dbReference type="PROSITE" id="PS00198">
    <property type="entry name" value="4FE4S_FER_1"/>
    <property type="match status" value="1"/>
</dbReference>
<keyword evidence="1" id="KW-0479">Metal-binding</keyword>
<dbReference type="PANTHER" id="PTHR42827">
    <property type="entry name" value="IRON-SULFUR CLUSTER-BINDING PROTEIN-RELATED"/>
    <property type="match status" value="1"/>
</dbReference>
<dbReference type="PANTHER" id="PTHR42827:SF1">
    <property type="entry name" value="IRON-SULFUR CLUSTER-BINDING PROTEIN"/>
    <property type="match status" value="1"/>
</dbReference>
<dbReference type="GO" id="GO:0046872">
    <property type="term" value="F:metal ion binding"/>
    <property type="evidence" value="ECO:0007669"/>
    <property type="project" value="UniProtKB-KW"/>
</dbReference>
<gene>
    <name evidence="5" type="ORF">AMJ52_06130</name>
</gene>
<dbReference type="GO" id="GO:0051536">
    <property type="term" value="F:iron-sulfur cluster binding"/>
    <property type="evidence" value="ECO:0007669"/>
    <property type="project" value="UniProtKB-KW"/>
</dbReference>
<dbReference type="SUPFAM" id="SSF54862">
    <property type="entry name" value="4Fe-4S ferredoxins"/>
    <property type="match status" value="1"/>
</dbReference>
<dbReference type="InterPro" id="IPR017900">
    <property type="entry name" value="4Fe4S_Fe_S_CS"/>
</dbReference>
<feature type="domain" description="4Fe-4S ferredoxin-type" evidence="4">
    <location>
        <begin position="146"/>
        <end position="174"/>
    </location>
</feature>
<evidence type="ECO:0000259" key="4">
    <source>
        <dbReference type="PROSITE" id="PS51379"/>
    </source>
</evidence>
<dbReference type="PROSITE" id="PS51379">
    <property type="entry name" value="4FE4S_FER_2"/>
    <property type="match status" value="1"/>
</dbReference>
<keyword evidence="3" id="KW-0411">Iron-sulfur</keyword>
<evidence type="ECO:0000256" key="3">
    <source>
        <dbReference type="ARBA" id="ARBA00023014"/>
    </source>
</evidence>
<dbReference type="AlphaFoldDB" id="A0A0S7YCG4"/>
<organism evidence="5 6">
    <name type="scientific">candidate division TA06 bacterium DG_78</name>
    <dbReference type="NCBI Taxonomy" id="1703772"/>
    <lineage>
        <taxon>Bacteria</taxon>
        <taxon>Bacteria division TA06</taxon>
    </lineage>
</organism>